<dbReference type="Pfam" id="PF07702">
    <property type="entry name" value="UTRA"/>
    <property type="match status" value="1"/>
</dbReference>
<dbReference type="SUPFAM" id="SSF46785">
    <property type="entry name" value="Winged helix' DNA-binding domain"/>
    <property type="match status" value="1"/>
</dbReference>
<dbReference type="InterPro" id="IPR000524">
    <property type="entry name" value="Tscrpt_reg_HTH_GntR"/>
</dbReference>
<evidence type="ECO:0000256" key="3">
    <source>
        <dbReference type="ARBA" id="ARBA00023125"/>
    </source>
</evidence>
<dbReference type="InterPro" id="IPR036388">
    <property type="entry name" value="WH-like_DNA-bd_sf"/>
</dbReference>
<dbReference type="InterPro" id="IPR036390">
    <property type="entry name" value="WH_DNA-bd_sf"/>
</dbReference>
<dbReference type="SMART" id="SM00345">
    <property type="entry name" value="HTH_GNTR"/>
    <property type="match status" value="1"/>
</dbReference>
<proteinExistence type="predicted"/>
<evidence type="ECO:0000256" key="1">
    <source>
        <dbReference type="ARBA" id="ARBA00022491"/>
    </source>
</evidence>
<dbReference type="PROSITE" id="PS50949">
    <property type="entry name" value="HTH_GNTR"/>
    <property type="match status" value="1"/>
</dbReference>
<dbReference type="EMBL" id="AYGX02000011">
    <property type="protein sequence ID" value="KRO29305.1"/>
    <property type="molecule type" value="Genomic_DNA"/>
</dbReference>
<name>A0A0R2NUA1_9LACO</name>
<dbReference type="Pfam" id="PF00392">
    <property type="entry name" value="GntR"/>
    <property type="match status" value="1"/>
</dbReference>
<dbReference type="InterPro" id="IPR011663">
    <property type="entry name" value="UTRA"/>
</dbReference>
<organism evidence="6 7">
    <name type="scientific">Lactiplantibacillus fabifermentans DSM 21115</name>
    <dbReference type="NCBI Taxonomy" id="1413187"/>
    <lineage>
        <taxon>Bacteria</taxon>
        <taxon>Bacillati</taxon>
        <taxon>Bacillota</taxon>
        <taxon>Bacilli</taxon>
        <taxon>Lactobacillales</taxon>
        <taxon>Lactobacillaceae</taxon>
        <taxon>Lactiplantibacillus</taxon>
    </lineage>
</organism>
<dbReference type="PANTHER" id="PTHR44846">
    <property type="entry name" value="MANNOSYL-D-GLYCERATE TRANSPORT/METABOLISM SYSTEM REPRESSOR MNGR-RELATED"/>
    <property type="match status" value="1"/>
</dbReference>
<dbReference type="AlphaFoldDB" id="A0A0R2NUA1"/>
<dbReference type="GO" id="GO:0003700">
    <property type="term" value="F:DNA-binding transcription factor activity"/>
    <property type="evidence" value="ECO:0007669"/>
    <property type="project" value="InterPro"/>
</dbReference>
<dbReference type="PRINTS" id="PR00035">
    <property type="entry name" value="HTHGNTR"/>
</dbReference>
<evidence type="ECO:0000259" key="5">
    <source>
        <dbReference type="PROSITE" id="PS50949"/>
    </source>
</evidence>
<keyword evidence="3" id="KW-0238">DNA-binding</keyword>
<dbReference type="GO" id="GO:0003677">
    <property type="term" value="F:DNA binding"/>
    <property type="evidence" value="ECO:0007669"/>
    <property type="project" value="UniProtKB-KW"/>
</dbReference>
<dbReference type="SMART" id="SM00866">
    <property type="entry name" value="UTRA"/>
    <property type="match status" value="1"/>
</dbReference>
<dbReference type="FunFam" id="3.40.1410.10:FF:000008">
    <property type="entry name" value="Transcriptional regulator, GntR family"/>
    <property type="match status" value="1"/>
</dbReference>
<dbReference type="Gene3D" id="3.40.1410.10">
    <property type="entry name" value="Chorismate lyase-like"/>
    <property type="match status" value="1"/>
</dbReference>
<dbReference type="InterPro" id="IPR050679">
    <property type="entry name" value="Bact_HTH_transcr_reg"/>
</dbReference>
<protein>
    <submittedName>
        <fullName evidence="6">GntR family transcriptional regulator</fullName>
    </submittedName>
</protein>
<dbReference type="InterPro" id="IPR028978">
    <property type="entry name" value="Chorismate_lyase_/UTRA_dom_sf"/>
</dbReference>
<evidence type="ECO:0000256" key="4">
    <source>
        <dbReference type="ARBA" id="ARBA00023163"/>
    </source>
</evidence>
<keyword evidence="7" id="KW-1185">Reference proteome</keyword>
<dbReference type="Gene3D" id="1.10.10.10">
    <property type="entry name" value="Winged helix-like DNA-binding domain superfamily/Winged helix DNA-binding domain"/>
    <property type="match status" value="1"/>
</dbReference>
<accession>A0A0R2NUA1</accession>
<dbReference type="CDD" id="cd07377">
    <property type="entry name" value="WHTH_GntR"/>
    <property type="match status" value="1"/>
</dbReference>
<dbReference type="GO" id="GO:0045892">
    <property type="term" value="P:negative regulation of DNA-templated transcription"/>
    <property type="evidence" value="ECO:0007669"/>
    <property type="project" value="TreeGrafter"/>
</dbReference>
<comment type="caution">
    <text evidence="6">The sequence shown here is derived from an EMBL/GenBank/DDBJ whole genome shotgun (WGS) entry which is preliminary data.</text>
</comment>
<dbReference type="SUPFAM" id="SSF64288">
    <property type="entry name" value="Chorismate lyase-like"/>
    <property type="match status" value="1"/>
</dbReference>
<gene>
    <name evidence="6" type="ORF">DY78_GL000912</name>
</gene>
<dbReference type="Proteomes" id="UP000050920">
    <property type="component" value="Unassembled WGS sequence"/>
</dbReference>
<sequence>MAKYNDIANELRKRIRTGVYSTEQGLPSQKELAKQFNTSRVTLQKALDVLTSEGLILGKRGLGTYVSPDANRIMQTETSIDQYTGTTDGLDPHQILKNRLIHFKIQYPDDHVCEALQLDENDLVYYIIRLRSIDQSPASLEYTYMPVKVIPGINETVLDHSIYAYIKQTLNLKIGAAFREISADQPDDYDQKYLACAVTDPILQVKQTVYLDDQQPFEYSRTRHRFDKNKITAYINQ</sequence>
<dbReference type="RefSeq" id="WP_024626439.1">
    <property type="nucleotide sequence ID" value="NZ_AYGX02000011.1"/>
</dbReference>
<keyword evidence="1" id="KW-0678">Repressor</keyword>
<keyword evidence="4" id="KW-0804">Transcription</keyword>
<reference evidence="6 7" key="1">
    <citation type="journal article" date="2015" name="Genome Announc.">
        <title>Expanding the biotechnology potential of lactobacilli through comparative genomics of 213 strains and associated genera.</title>
        <authorList>
            <person name="Sun Z."/>
            <person name="Harris H.M."/>
            <person name="McCann A."/>
            <person name="Guo C."/>
            <person name="Argimon S."/>
            <person name="Zhang W."/>
            <person name="Yang X."/>
            <person name="Jeffery I.B."/>
            <person name="Cooney J.C."/>
            <person name="Kagawa T.F."/>
            <person name="Liu W."/>
            <person name="Song Y."/>
            <person name="Salvetti E."/>
            <person name="Wrobel A."/>
            <person name="Rasinkangas P."/>
            <person name="Parkhill J."/>
            <person name="Rea M.C."/>
            <person name="O'Sullivan O."/>
            <person name="Ritari J."/>
            <person name="Douillard F.P."/>
            <person name="Paul Ross R."/>
            <person name="Yang R."/>
            <person name="Briner A.E."/>
            <person name="Felis G.E."/>
            <person name="de Vos W.M."/>
            <person name="Barrangou R."/>
            <person name="Klaenhammer T.R."/>
            <person name="Caufield P.W."/>
            <person name="Cui Y."/>
            <person name="Zhang H."/>
            <person name="O'Toole P.W."/>
        </authorList>
    </citation>
    <scope>NUCLEOTIDE SEQUENCE [LARGE SCALE GENOMIC DNA]</scope>
    <source>
        <strain evidence="6 7">DSM 21115</strain>
    </source>
</reference>
<evidence type="ECO:0000313" key="6">
    <source>
        <dbReference type="EMBL" id="KRO29305.1"/>
    </source>
</evidence>
<dbReference type="PANTHER" id="PTHR44846:SF5">
    <property type="entry name" value="HTH-TYPE TRANSCRIPTIONAL REGULATOR GMUR"/>
    <property type="match status" value="1"/>
</dbReference>
<feature type="domain" description="HTH gntR-type" evidence="5">
    <location>
        <begin position="1"/>
        <end position="69"/>
    </location>
</feature>
<evidence type="ECO:0000313" key="7">
    <source>
        <dbReference type="Proteomes" id="UP000050920"/>
    </source>
</evidence>
<evidence type="ECO:0000256" key="2">
    <source>
        <dbReference type="ARBA" id="ARBA00023015"/>
    </source>
</evidence>
<keyword evidence="2" id="KW-0805">Transcription regulation</keyword>